<dbReference type="PANTHER" id="PTHR33221:SF5">
    <property type="entry name" value="HTH-TYPE TRANSCRIPTIONAL REGULATOR ISCR"/>
    <property type="match status" value="1"/>
</dbReference>
<gene>
    <name evidence="2" type="ORF">HF320_08845</name>
</gene>
<evidence type="ECO:0000313" key="3">
    <source>
        <dbReference type="Proteomes" id="UP000546970"/>
    </source>
</evidence>
<keyword evidence="3" id="KW-1185">Reference proteome</keyword>
<dbReference type="EMBL" id="JABBCP010000008">
    <property type="protein sequence ID" value="NMF56427.1"/>
    <property type="molecule type" value="Genomic_DNA"/>
</dbReference>
<organism evidence="2 3">
    <name type="scientific">Collinsella acetigenes</name>
    <dbReference type="NCBI Taxonomy" id="2713419"/>
    <lineage>
        <taxon>Bacteria</taxon>
        <taxon>Bacillati</taxon>
        <taxon>Actinomycetota</taxon>
        <taxon>Coriobacteriia</taxon>
        <taxon>Coriobacteriales</taxon>
        <taxon>Coriobacteriaceae</taxon>
        <taxon>Collinsella</taxon>
    </lineage>
</organism>
<dbReference type="PROSITE" id="PS51197">
    <property type="entry name" value="HTH_RRF2_2"/>
    <property type="match status" value="1"/>
</dbReference>
<dbReference type="NCBIfam" id="TIGR00738">
    <property type="entry name" value="rrf2_super"/>
    <property type="match status" value="1"/>
</dbReference>
<dbReference type="RefSeq" id="WP_169277979.1">
    <property type="nucleotide sequence ID" value="NZ_JABBCP010000008.1"/>
</dbReference>
<name>A0A7X9UDU8_9ACTN</name>
<dbReference type="InterPro" id="IPR036388">
    <property type="entry name" value="WH-like_DNA-bd_sf"/>
</dbReference>
<comment type="caution">
    <text evidence="2">The sequence shown here is derived from an EMBL/GenBank/DDBJ whole genome shotgun (WGS) entry which is preliminary data.</text>
</comment>
<dbReference type="GO" id="GO:0003700">
    <property type="term" value="F:DNA-binding transcription factor activity"/>
    <property type="evidence" value="ECO:0007669"/>
    <property type="project" value="TreeGrafter"/>
</dbReference>
<dbReference type="SUPFAM" id="SSF46785">
    <property type="entry name" value="Winged helix' DNA-binding domain"/>
    <property type="match status" value="1"/>
</dbReference>
<protein>
    <submittedName>
        <fullName evidence="2">Rrf2 family transcriptional regulator</fullName>
    </submittedName>
</protein>
<dbReference type="PANTHER" id="PTHR33221">
    <property type="entry name" value="WINGED HELIX-TURN-HELIX TRANSCRIPTIONAL REGULATOR, RRF2 FAMILY"/>
    <property type="match status" value="1"/>
</dbReference>
<dbReference type="Gene3D" id="1.10.10.10">
    <property type="entry name" value="Winged helix-like DNA-binding domain superfamily/Winged helix DNA-binding domain"/>
    <property type="match status" value="1"/>
</dbReference>
<dbReference type="GO" id="GO:0005829">
    <property type="term" value="C:cytosol"/>
    <property type="evidence" value="ECO:0007669"/>
    <property type="project" value="TreeGrafter"/>
</dbReference>
<keyword evidence="1" id="KW-0238">DNA-binding</keyword>
<evidence type="ECO:0000256" key="1">
    <source>
        <dbReference type="ARBA" id="ARBA00023125"/>
    </source>
</evidence>
<dbReference type="InterPro" id="IPR000944">
    <property type="entry name" value="Tscrpt_reg_Rrf2"/>
</dbReference>
<dbReference type="Pfam" id="PF02082">
    <property type="entry name" value="Rrf2"/>
    <property type="match status" value="1"/>
</dbReference>
<evidence type="ECO:0000313" key="2">
    <source>
        <dbReference type="EMBL" id="NMF56427.1"/>
    </source>
</evidence>
<dbReference type="GO" id="GO:0003677">
    <property type="term" value="F:DNA binding"/>
    <property type="evidence" value="ECO:0007669"/>
    <property type="project" value="UniProtKB-KW"/>
</dbReference>
<dbReference type="InterPro" id="IPR036390">
    <property type="entry name" value="WH_DNA-bd_sf"/>
</dbReference>
<dbReference type="Proteomes" id="UP000546970">
    <property type="component" value="Unassembled WGS sequence"/>
</dbReference>
<dbReference type="AlphaFoldDB" id="A0A7X9UDU8"/>
<accession>A0A7X9UDU8</accession>
<proteinExistence type="predicted"/>
<reference evidence="2 3" key="1">
    <citation type="submission" date="2020-04" db="EMBL/GenBank/DDBJ databases">
        <title>Collinsella sp. KGMB02528 nov., an anaerobic actinobacterium isolated from human feces.</title>
        <authorList>
            <person name="Han K.-I."/>
            <person name="Eom M.K."/>
            <person name="Kim J.-S."/>
            <person name="Lee K.C."/>
            <person name="Suh M.K."/>
            <person name="Park S.-H."/>
            <person name="Lee J.H."/>
            <person name="Kang S.W."/>
            <person name="Park J.-E."/>
            <person name="Oh B.S."/>
            <person name="Yu S.Y."/>
            <person name="Choi S.-H."/>
            <person name="Lee D.H."/>
            <person name="Yoon H."/>
            <person name="Kim B.-Y."/>
            <person name="Lee J.H."/>
            <person name="Lee J.-S."/>
        </authorList>
    </citation>
    <scope>NUCLEOTIDE SEQUENCE [LARGE SCALE GENOMIC DNA]</scope>
    <source>
        <strain evidence="2 3">KGMB02528</strain>
    </source>
</reference>
<sequence length="142" mass="15379">MLVSTKGRYALRVMIDLAQHQAAGRTPLKEIAARQGISEKYLENILAILVRNGMLSGMRGKGGGYCLTRPADQYTVGEILRLTEGSLAPVSCLVEGAAACDHEATCTTLGMWTKLHTMISEYLDSVTVADLVAEPQSFDYVI</sequence>